<accession>A0A0F9NZA6</accession>
<evidence type="ECO:0000313" key="1">
    <source>
        <dbReference type="EMBL" id="KKM86592.1"/>
    </source>
</evidence>
<protein>
    <submittedName>
        <fullName evidence="1">Uncharacterized protein</fullName>
    </submittedName>
</protein>
<dbReference type="EMBL" id="LAZR01007229">
    <property type="protein sequence ID" value="KKM86592.1"/>
    <property type="molecule type" value="Genomic_DNA"/>
</dbReference>
<gene>
    <name evidence="1" type="ORF">LCGC14_1277490</name>
</gene>
<reference evidence="1" key="1">
    <citation type="journal article" date="2015" name="Nature">
        <title>Complex archaea that bridge the gap between prokaryotes and eukaryotes.</title>
        <authorList>
            <person name="Spang A."/>
            <person name="Saw J.H."/>
            <person name="Jorgensen S.L."/>
            <person name="Zaremba-Niedzwiedzka K."/>
            <person name="Martijn J."/>
            <person name="Lind A.E."/>
            <person name="van Eijk R."/>
            <person name="Schleper C."/>
            <person name="Guy L."/>
            <person name="Ettema T.J."/>
        </authorList>
    </citation>
    <scope>NUCLEOTIDE SEQUENCE</scope>
</reference>
<name>A0A0F9NZA6_9ZZZZ</name>
<proteinExistence type="predicted"/>
<dbReference type="AlphaFoldDB" id="A0A0F9NZA6"/>
<organism evidence="1">
    <name type="scientific">marine sediment metagenome</name>
    <dbReference type="NCBI Taxonomy" id="412755"/>
    <lineage>
        <taxon>unclassified sequences</taxon>
        <taxon>metagenomes</taxon>
        <taxon>ecological metagenomes</taxon>
    </lineage>
</organism>
<sequence>MPKAKNPPFEQSFVPDNSTSWFEYHRDTPERINERVEAAATLIASRLVVTDADILLNSADLTDFVEGVADEIDVASDGSGGVTIGIVNPLIVSKGGTGAASLTNHGLLAGSGTSPVAALAAATNGQLPIGKAGFDPVMAAILGTANQISVALGAGSITLALAAAAVSGVSRARQYFHAGF</sequence>
<comment type="caution">
    <text evidence="1">The sequence shown here is derived from an EMBL/GenBank/DDBJ whole genome shotgun (WGS) entry which is preliminary data.</text>
</comment>